<evidence type="ECO:0000256" key="2">
    <source>
        <dbReference type="SAM" id="Phobius"/>
    </source>
</evidence>
<evidence type="ECO:0000313" key="3">
    <source>
        <dbReference type="EMBL" id="ODV93754.1"/>
    </source>
</evidence>
<reference evidence="4" key="1">
    <citation type="submission" date="2016-05" db="EMBL/GenBank/DDBJ databases">
        <title>Comparative genomics of biotechnologically important yeasts.</title>
        <authorList>
            <consortium name="DOE Joint Genome Institute"/>
            <person name="Riley R."/>
            <person name="Haridas S."/>
            <person name="Wolfe K.H."/>
            <person name="Lopes M.R."/>
            <person name="Hittinger C.T."/>
            <person name="Goker M."/>
            <person name="Salamov A."/>
            <person name="Wisecaver J."/>
            <person name="Long T.M."/>
            <person name="Aerts A.L."/>
            <person name="Barry K."/>
            <person name="Choi C."/>
            <person name="Clum A."/>
            <person name="Coughlan A.Y."/>
            <person name="Deshpande S."/>
            <person name="Douglass A.P."/>
            <person name="Hanson S.J."/>
            <person name="Klenk H.-P."/>
            <person name="Labutti K."/>
            <person name="Lapidus A."/>
            <person name="Lindquist E."/>
            <person name="Lipzen A."/>
            <person name="Meier-Kolthoff J.P."/>
            <person name="Ohm R.A."/>
            <person name="Otillar R.P."/>
            <person name="Pangilinan J."/>
            <person name="Peng Y."/>
            <person name="Rokas A."/>
            <person name="Rosa C.A."/>
            <person name="Scheuner C."/>
            <person name="Sibirny A.A."/>
            <person name="Slot J.C."/>
            <person name="Stielow J.B."/>
            <person name="Sun H."/>
            <person name="Kurtzman C.P."/>
            <person name="Blackwell M."/>
            <person name="Grigoriev I.V."/>
            <person name="Jeffries T.W."/>
        </authorList>
    </citation>
    <scope>NUCLEOTIDE SEQUENCE [LARGE SCALE GENOMIC DNA]</scope>
    <source>
        <strain evidence="4">NRRL Y-2460</strain>
    </source>
</reference>
<feature type="region of interest" description="Disordered" evidence="1">
    <location>
        <begin position="437"/>
        <end position="457"/>
    </location>
</feature>
<organism evidence="3 4">
    <name type="scientific">Pachysolen tannophilus NRRL Y-2460</name>
    <dbReference type="NCBI Taxonomy" id="669874"/>
    <lineage>
        <taxon>Eukaryota</taxon>
        <taxon>Fungi</taxon>
        <taxon>Dikarya</taxon>
        <taxon>Ascomycota</taxon>
        <taxon>Saccharomycotina</taxon>
        <taxon>Pichiomycetes</taxon>
        <taxon>Pachysolenaceae</taxon>
        <taxon>Pachysolen</taxon>
    </lineage>
</organism>
<protein>
    <submittedName>
        <fullName evidence="3">Uncharacterized protein</fullName>
    </submittedName>
</protein>
<gene>
    <name evidence="3" type="ORF">PACTADRAFT_51511</name>
</gene>
<evidence type="ECO:0000313" key="4">
    <source>
        <dbReference type="Proteomes" id="UP000094236"/>
    </source>
</evidence>
<sequence length="643" mass="72965">MISSLLLILYSTVIVPLISIVILHQVDEKRYNEFKDIGYNYVHGLLGSAPVESKVSYEEYTEDALKYVYANSSLVQFYEKYIKTNKYFVKYTTKVMEFVKPYYDIYIKPHAIVAYRYVNSKYFEIVEPAIVSSYDYIKTKYEIFVHPSLIFAYGSIRPKYEDYILPNLLVIKEKYQIFFEATLINVNYYYATYLASYVDDYWKPFYAEHYKIFENVFGHALNLLIGFLIFKFFEKPILKILNVFVEDAYDVSESMDKRFEKESNFKKIPQKSLDDTASSSSSNFLGGQSKKATSHEDKSFLGDSTTEVDIERARPAFAPDSNKNSKKKTTTTTTTTKQKSYSNGSSNSSGNKQQQKKVIRINGNLYNEGPHVGSTVQVQIIDDHDDIEISEEIEDELNDEKKYYQGLEETTDTEPEVDSSGLDSEAENKRIIAKAVQSISDDSSSSPSSIISSSSENILESTPIKKSSYKARSLSSSLKKPALPKMLSPISSGSIVLGPKYNFGANSGIFYSPSKNAIIKTTIPKSCLESSFFNHDIEMHDNTNLNNDKNFWRFNGSHRDRINDFKEEEDNQDASSTGSSLKAAIAAVTQENIYINSTNTSQTDAFRKTSSFKDSSEIKRSSVESLRILEDLSSSLNSHSNKG</sequence>
<keyword evidence="2" id="KW-0812">Transmembrane</keyword>
<proteinExistence type="predicted"/>
<feature type="region of interest" description="Disordered" evidence="1">
    <location>
        <begin position="270"/>
        <end position="355"/>
    </location>
</feature>
<name>A0A1E4TPR9_PACTA</name>
<dbReference type="AlphaFoldDB" id="A0A1E4TPR9"/>
<feature type="transmembrane region" description="Helical" evidence="2">
    <location>
        <begin position="6"/>
        <end position="26"/>
    </location>
</feature>
<feature type="compositionally biased region" description="Low complexity" evidence="1">
    <location>
        <begin position="330"/>
        <end position="353"/>
    </location>
</feature>
<feature type="compositionally biased region" description="Low complexity" evidence="1">
    <location>
        <begin position="438"/>
        <end position="455"/>
    </location>
</feature>
<feature type="region of interest" description="Disordered" evidence="1">
    <location>
        <begin position="407"/>
        <end position="426"/>
    </location>
</feature>
<dbReference type="Proteomes" id="UP000094236">
    <property type="component" value="Unassembled WGS sequence"/>
</dbReference>
<accession>A0A1E4TPR9</accession>
<keyword evidence="2" id="KW-0472">Membrane</keyword>
<keyword evidence="4" id="KW-1185">Reference proteome</keyword>
<dbReference type="EMBL" id="KV454017">
    <property type="protein sequence ID" value="ODV93754.1"/>
    <property type="molecule type" value="Genomic_DNA"/>
</dbReference>
<evidence type="ECO:0000256" key="1">
    <source>
        <dbReference type="SAM" id="MobiDB-lite"/>
    </source>
</evidence>
<keyword evidence="2" id="KW-1133">Transmembrane helix</keyword>